<dbReference type="Pfam" id="PF01580">
    <property type="entry name" value="FtsK_SpoIIIE"/>
    <property type="match status" value="3"/>
</dbReference>
<keyword evidence="2 3" id="KW-0067">ATP-binding</keyword>
<feature type="domain" description="FtsK" evidence="5">
    <location>
        <begin position="359"/>
        <end position="554"/>
    </location>
</feature>
<evidence type="ECO:0000256" key="1">
    <source>
        <dbReference type="ARBA" id="ARBA00022741"/>
    </source>
</evidence>
<dbReference type="InterPro" id="IPR050206">
    <property type="entry name" value="FtsK/SpoIIIE/SftA"/>
</dbReference>
<dbReference type="Gene3D" id="3.40.50.300">
    <property type="entry name" value="P-loop containing nucleotide triphosphate hydrolases"/>
    <property type="match status" value="3"/>
</dbReference>
<evidence type="ECO:0000259" key="5">
    <source>
        <dbReference type="PROSITE" id="PS50901"/>
    </source>
</evidence>
<reference evidence="6" key="1">
    <citation type="submission" date="2022-03" db="EMBL/GenBank/DDBJ databases">
        <title>Cryobacterium sp. nov. strain ZS14-85, isolated from Antarctic soil.</title>
        <authorList>
            <person name="Li J."/>
            <person name="Niu G."/>
        </authorList>
    </citation>
    <scope>NUCLEOTIDE SEQUENCE</scope>
    <source>
        <strain evidence="6">ZS14-85</strain>
    </source>
</reference>
<evidence type="ECO:0000256" key="3">
    <source>
        <dbReference type="PROSITE-ProRule" id="PRU00289"/>
    </source>
</evidence>
<dbReference type="InterPro" id="IPR003593">
    <property type="entry name" value="AAA+_ATPase"/>
</dbReference>
<dbReference type="GO" id="GO:0003677">
    <property type="term" value="F:DNA binding"/>
    <property type="evidence" value="ECO:0007669"/>
    <property type="project" value="InterPro"/>
</dbReference>
<dbReference type="SMART" id="SM00382">
    <property type="entry name" value="AAA"/>
    <property type="match status" value="3"/>
</dbReference>
<organism evidence="6 7">
    <name type="scientific">Cryobacterium zhongshanensis</name>
    <dbReference type="NCBI Taxonomy" id="2928153"/>
    <lineage>
        <taxon>Bacteria</taxon>
        <taxon>Bacillati</taxon>
        <taxon>Actinomycetota</taxon>
        <taxon>Actinomycetes</taxon>
        <taxon>Micrococcales</taxon>
        <taxon>Microbacteriaceae</taxon>
        <taxon>Cryobacterium</taxon>
    </lineage>
</organism>
<dbReference type="CDD" id="cd01127">
    <property type="entry name" value="TrwB_TraG_TraD_VirD4"/>
    <property type="match status" value="1"/>
</dbReference>
<dbReference type="GO" id="GO:0005524">
    <property type="term" value="F:ATP binding"/>
    <property type="evidence" value="ECO:0007669"/>
    <property type="project" value="UniProtKB-UniRule"/>
</dbReference>
<feature type="region of interest" description="Disordered" evidence="4">
    <location>
        <begin position="269"/>
        <end position="288"/>
    </location>
</feature>
<gene>
    <name evidence="6" type="ORF">MQH31_10365</name>
</gene>
<sequence>MARWRAGGRTTEVVVGESLDGAFSFDLRRDGPHGLVAGTTGSGKSELLQTIVASLAVSNRPDAMTFVLIDYKGGAAFKDCVDLPHTVGMVTDLDTHLVERALESLGAELRRREHLLAVAGAKDIEDYTELSDADSSIVSFPRLLIVIDEFASLARELPDFVTGLVNVAQRGRSLGIHLILATQRPSGVISPEIRANTNLRIALRVTDASESSDVIDAPDSAQISKHNPGRGYIRLGASALLPFQSGRVGGKRRSAAAAPSRALWSSETRWEGLGRPAAEPPKVEQGSEKETDLQALVQAICLASESMGIPAQHKPWLPALSSSIDLDDINDFALDDSHDTGWSISPLPYGLQDLPALQEQGVAFFDLDSAGHLFIAGAPRSGRSQVLRTIAGAIARNTSAADVHLYALDCGNGALIPLGDMVHTGAVVMRTQTERAQRLLAKLVLETHRRQEILASDGFAGITEQRQNVDAAKRLPHIVLMIDRWEGFLGSLGELDGGALVDQVTMLLREGASLGIHVIIAGDRQLLSSRIGTLVEDKLVLRLSDRGDYSYAGLNAKKLPDVIGEGRGFVAESAIETQVALLAPDATGQAQSAALVSLGRLTAARDAWVPRSRRPFHLDVLPTTLSFDEAWALRAPERTGLWAMVGVGGDDLLAVGPTLDDGMGSFIVAGAPKSGKSTVLVTMVRSLLAQGAEVVLLTPRLSPLRELEGTPGVLAVINDAEVSAETLEGLMPADRPRRVLVIDDGELLRDTAAKSWFLQFVKSCADRGQAIILGGGIGEVASGITGWQIEMKRGRRGALLSPQATSDGELIGIRLPRSAVGGPVQLGRTLVNLSGGELLNLQVPVG</sequence>
<name>A0AA41UHA8_9MICO</name>
<evidence type="ECO:0000256" key="2">
    <source>
        <dbReference type="ARBA" id="ARBA00022840"/>
    </source>
</evidence>
<dbReference type="AlphaFoldDB" id="A0AA41UHA8"/>
<dbReference type="PROSITE" id="PS50901">
    <property type="entry name" value="FTSK"/>
    <property type="match status" value="2"/>
</dbReference>
<feature type="binding site" evidence="3">
    <location>
        <begin position="377"/>
        <end position="384"/>
    </location>
    <ligand>
        <name>ATP</name>
        <dbReference type="ChEBI" id="CHEBI:30616"/>
    </ligand>
</feature>
<dbReference type="PANTHER" id="PTHR22683:SF1">
    <property type="entry name" value="TYPE VII SECRETION SYSTEM PROTEIN ESSC"/>
    <property type="match status" value="1"/>
</dbReference>
<feature type="binding site" evidence="3">
    <location>
        <begin position="38"/>
        <end position="45"/>
    </location>
    <ligand>
        <name>ATP</name>
        <dbReference type="ChEBI" id="CHEBI:30616"/>
    </ligand>
</feature>
<feature type="domain" description="FtsK" evidence="5">
    <location>
        <begin position="20"/>
        <end position="212"/>
    </location>
</feature>
<dbReference type="EMBL" id="JALGAR010000002">
    <property type="protein sequence ID" value="MCI4658209.1"/>
    <property type="molecule type" value="Genomic_DNA"/>
</dbReference>
<accession>A0AA41UHA8</accession>
<dbReference type="InterPro" id="IPR002543">
    <property type="entry name" value="FtsK_dom"/>
</dbReference>
<keyword evidence="7" id="KW-1185">Reference proteome</keyword>
<keyword evidence="1 3" id="KW-0547">Nucleotide-binding</keyword>
<proteinExistence type="predicted"/>
<dbReference type="PANTHER" id="PTHR22683">
    <property type="entry name" value="SPORULATION PROTEIN RELATED"/>
    <property type="match status" value="1"/>
</dbReference>
<evidence type="ECO:0000313" key="6">
    <source>
        <dbReference type="EMBL" id="MCI4658209.1"/>
    </source>
</evidence>
<evidence type="ECO:0000256" key="4">
    <source>
        <dbReference type="SAM" id="MobiDB-lite"/>
    </source>
</evidence>
<evidence type="ECO:0000313" key="7">
    <source>
        <dbReference type="Proteomes" id="UP001165341"/>
    </source>
</evidence>
<dbReference type="SUPFAM" id="SSF52540">
    <property type="entry name" value="P-loop containing nucleoside triphosphate hydrolases"/>
    <property type="match status" value="3"/>
</dbReference>
<comment type="caution">
    <text evidence="6">The sequence shown here is derived from an EMBL/GenBank/DDBJ whole genome shotgun (WGS) entry which is preliminary data.</text>
</comment>
<dbReference type="InterPro" id="IPR027417">
    <property type="entry name" value="P-loop_NTPase"/>
</dbReference>
<protein>
    <recommendedName>
        <fullName evidence="5">FtsK domain-containing protein</fullName>
    </recommendedName>
</protein>
<dbReference type="RefSeq" id="WP_243011968.1">
    <property type="nucleotide sequence ID" value="NZ_JALGAR010000002.1"/>
</dbReference>
<dbReference type="Proteomes" id="UP001165341">
    <property type="component" value="Unassembled WGS sequence"/>
</dbReference>